<dbReference type="RefSeq" id="WP_122264666.1">
    <property type="nucleotide sequence ID" value="NZ_JBDMXP010000001.1"/>
</dbReference>
<organism evidence="5 6">
    <name type="scientific">Bacteroides caccae</name>
    <dbReference type="NCBI Taxonomy" id="47678"/>
    <lineage>
        <taxon>Bacteria</taxon>
        <taxon>Pseudomonadati</taxon>
        <taxon>Bacteroidota</taxon>
        <taxon>Bacteroidia</taxon>
        <taxon>Bacteroidales</taxon>
        <taxon>Bacteroidaceae</taxon>
        <taxon>Bacteroides</taxon>
    </lineage>
</organism>
<dbReference type="GO" id="GO:0016757">
    <property type="term" value="F:glycosyltransferase activity"/>
    <property type="evidence" value="ECO:0007669"/>
    <property type="project" value="UniProtKB-KW"/>
</dbReference>
<keyword evidence="4" id="KW-1133">Transmembrane helix</keyword>
<dbReference type="Pfam" id="PF13641">
    <property type="entry name" value="Glyco_tranf_2_3"/>
    <property type="match status" value="1"/>
</dbReference>
<dbReference type="AlphaFoldDB" id="A0A414FJB4"/>
<comment type="caution">
    <text evidence="5">The sequence shown here is derived from an EMBL/GenBank/DDBJ whole genome shotgun (WGS) entry which is preliminary data.</text>
</comment>
<evidence type="ECO:0000256" key="2">
    <source>
        <dbReference type="ARBA" id="ARBA00022676"/>
    </source>
</evidence>
<dbReference type="SUPFAM" id="SSF53448">
    <property type="entry name" value="Nucleotide-diphospho-sugar transferases"/>
    <property type="match status" value="1"/>
</dbReference>
<reference evidence="5 6" key="1">
    <citation type="submission" date="2018-08" db="EMBL/GenBank/DDBJ databases">
        <title>A genome reference for cultivated species of the human gut microbiota.</title>
        <authorList>
            <person name="Zou Y."/>
            <person name="Xue W."/>
            <person name="Luo G."/>
        </authorList>
    </citation>
    <scope>NUCLEOTIDE SEQUENCE [LARGE SCALE GENOMIC DNA]</scope>
    <source>
        <strain evidence="5 6">AM31-16AC</strain>
    </source>
</reference>
<sequence>MLNTIYSILSIGDWICYILLVPCVFYLLFYAIASKFYHPKRYPETIGRKHFAVLFPAYRADNVIVSSVHSFLQQDYPTECYKIIVIADQMQEATCKKLRDMGAQVLVATYQNSSKAQALTLAMHSIDVPSFDMVVIMDADNTTTPHLLHELNKASAVGVRAIQAHRTAKNLNTDIALLDAASEEINNGIFRKGHVAIGFSCALIGSGMAFEADWFARHVEKLQTAGEDKELETLLQREQIYVDYLSEIDIYDEKTQKKEIIQQQRKRWIATQFGSLRATLPDLPKAVFSGNFSYADKILQWMLPPRIIQLAAVIGLTILATILAPFMGGLPGLALKWWILALAQISAMLLPLPASLANRRMLKAVLHIPVLSVRMIGNLFHLKGANKKFIHTEH</sequence>
<keyword evidence="4" id="KW-0812">Transmembrane</keyword>
<keyword evidence="4" id="KW-0472">Membrane</keyword>
<gene>
    <name evidence="5" type="ORF">DW794_11450</name>
</gene>
<feature type="transmembrane region" description="Helical" evidence="4">
    <location>
        <begin position="334"/>
        <end position="354"/>
    </location>
</feature>
<name>A0A414FJB4_9BACE</name>
<evidence type="ECO:0000313" key="6">
    <source>
        <dbReference type="Proteomes" id="UP000284689"/>
    </source>
</evidence>
<dbReference type="InterPro" id="IPR029044">
    <property type="entry name" value="Nucleotide-diphossugar_trans"/>
</dbReference>
<dbReference type="PANTHER" id="PTHR43630">
    <property type="entry name" value="POLY-BETA-1,6-N-ACETYL-D-GLUCOSAMINE SYNTHASE"/>
    <property type="match status" value="1"/>
</dbReference>
<dbReference type="Proteomes" id="UP000284689">
    <property type="component" value="Unassembled WGS sequence"/>
</dbReference>
<evidence type="ECO:0000256" key="3">
    <source>
        <dbReference type="ARBA" id="ARBA00022679"/>
    </source>
</evidence>
<evidence type="ECO:0000256" key="1">
    <source>
        <dbReference type="ARBA" id="ARBA00006739"/>
    </source>
</evidence>
<accession>A0A414FJB4</accession>
<feature type="transmembrane region" description="Helical" evidence="4">
    <location>
        <begin position="6"/>
        <end position="32"/>
    </location>
</feature>
<keyword evidence="3 5" id="KW-0808">Transferase</keyword>
<proteinExistence type="inferred from homology"/>
<dbReference type="PANTHER" id="PTHR43630:SF1">
    <property type="entry name" value="POLY-BETA-1,6-N-ACETYL-D-GLUCOSAMINE SYNTHASE"/>
    <property type="match status" value="1"/>
</dbReference>
<dbReference type="EMBL" id="QSJD01000016">
    <property type="protein sequence ID" value="RHD47945.1"/>
    <property type="molecule type" value="Genomic_DNA"/>
</dbReference>
<dbReference type="Gene3D" id="3.90.550.10">
    <property type="entry name" value="Spore Coat Polysaccharide Biosynthesis Protein SpsA, Chain A"/>
    <property type="match status" value="1"/>
</dbReference>
<keyword evidence="2" id="KW-0328">Glycosyltransferase</keyword>
<evidence type="ECO:0000256" key="4">
    <source>
        <dbReference type="SAM" id="Phobius"/>
    </source>
</evidence>
<protein>
    <submittedName>
        <fullName evidence="5">Glycosyltransferase family 2 protein</fullName>
    </submittedName>
</protein>
<evidence type="ECO:0000313" key="5">
    <source>
        <dbReference type="EMBL" id="RHD47945.1"/>
    </source>
</evidence>
<comment type="similarity">
    <text evidence="1">Belongs to the glycosyltransferase 2 family.</text>
</comment>
<feature type="transmembrane region" description="Helical" evidence="4">
    <location>
        <begin position="307"/>
        <end position="328"/>
    </location>
</feature>